<protein>
    <submittedName>
        <fullName evidence="2">Uncharacterized protein</fullName>
    </submittedName>
</protein>
<accession>A0ABQ4TWI7</accession>
<comment type="caution">
    <text evidence="2">The sequence shown here is derived from an EMBL/GenBank/DDBJ whole genome shotgun (WGS) entry which is preliminary data.</text>
</comment>
<dbReference type="Proteomes" id="UP001055057">
    <property type="component" value="Unassembled WGS sequence"/>
</dbReference>
<reference evidence="2" key="2">
    <citation type="submission" date="2021-08" db="EMBL/GenBank/DDBJ databases">
        <authorList>
            <person name="Tani A."/>
            <person name="Ola A."/>
            <person name="Ogura Y."/>
            <person name="Katsura K."/>
            <person name="Hayashi T."/>
        </authorList>
    </citation>
    <scope>NUCLEOTIDE SEQUENCE</scope>
    <source>
        <strain evidence="2">DSM 23632</strain>
    </source>
</reference>
<keyword evidence="3" id="KW-1185">Reference proteome</keyword>
<organism evidence="2 3">
    <name type="scientific">Methylobacterium trifolii</name>
    <dbReference type="NCBI Taxonomy" id="1003092"/>
    <lineage>
        <taxon>Bacteria</taxon>
        <taxon>Pseudomonadati</taxon>
        <taxon>Pseudomonadota</taxon>
        <taxon>Alphaproteobacteria</taxon>
        <taxon>Hyphomicrobiales</taxon>
        <taxon>Methylobacteriaceae</taxon>
        <taxon>Methylobacterium</taxon>
    </lineage>
</organism>
<name>A0ABQ4TWI7_9HYPH</name>
<feature type="region of interest" description="Disordered" evidence="1">
    <location>
        <begin position="15"/>
        <end position="34"/>
    </location>
</feature>
<evidence type="ECO:0000256" key="1">
    <source>
        <dbReference type="SAM" id="MobiDB-lite"/>
    </source>
</evidence>
<dbReference type="EMBL" id="BPRB01000003">
    <property type="protein sequence ID" value="GJE57965.1"/>
    <property type="molecule type" value="Genomic_DNA"/>
</dbReference>
<reference evidence="2" key="1">
    <citation type="journal article" date="2021" name="Front. Microbiol.">
        <title>Comprehensive Comparative Genomics and Phenotyping of Methylobacterium Species.</title>
        <authorList>
            <person name="Alessa O."/>
            <person name="Ogura Y."/>
            <person name="Fujitani Y."/>
            <person name="Takami H."/>
            <person name="Hayashi T."/>
            <person name="Sahin N."/>
            <person name="Tani A."/>
        </authorList>
    </citation>
    <scope>NUCLEOTIDE SEQUENCE</scope>
    <source>
        <strain evidence="2">DSM 23632</strain>
    </source>
</reference>
<proteinExistence type="predicted"/>
<sequence length="110" mass="11442">MSGWVTVTGPPRAICALNTGTTEPTEPSTLPKRTAMSRVGWPGSAACSASRAWATISAKRLVTPSCETGSIALSVEIMTRARAPAAIVARATLIEPKTLVLMPSSQSCSR</sequence>
<feature type="compositionally biased region" description="Polar residues" evidence="1">
    <location>
        <begin position="18"/>
        <end position="28"/>
    </location>
</feature>
<gene>
    <name evidence="2" type="ORF">MPOCJGCO_0041</name>
</gene>
<evidence type="ECO:0000313" key="3">
    <source>
        <dbReference type="Proteomes" id="UP001055057"/>
    </source>
</evidence>
<evidence type="ECO:0000313" key="2">
    <source>
        <dbReference type="EMBL" id="GJE57965.1"/>
    </source>
</evidence>